<accession>A0ABT5ABE8</accession>
<keyword evidence="2" id="KW-0489">Methyltransferase</keyword>
<protein>
    <submittedName>
        <fullName evidence="2">N-6 DNA methylase</fullName>
    </submittedName>
</protein>
<feature type="domain" description="Type ISP restriction-modification enzyme LLaBIII C-terminal specificity" evidence="1">
    <location>
        <begin position="3"/>
        <end position="98"/>
    </location>
</feature>
<gene>
    <name evidence="2" type="ORF">PN451_01950</name>
</gene>
<evidence type="ECO:0000313" key="3">
    <source>
        <dbReference type="Proteomes" id="UP001211249"/>
    </source>
</evidence>
<keyword evidence="2" id="KW-0808">Transferase</keyword>
<dbReference type="Pfam" id="PF18135">
    <property type="entry name" value="Type_ISP_C"/>
    <property type="match status" value="1"/>
</dbReference>
<name>A0ABT5ABE8_9CYAN</name>
<reference evidence="2 3" key="1">
    <citation type="submission" date="2023-01" db="EMBL/GenBank/DDBJ databases">
        <title>Genomes from the Australian National Cyanobacteria Reference Collection.</title>
        <authorList>
            <person name="Willis A."/>
            <person name="Lee E.M.F."/>
        </authorList>
    </citation>
    <scope>NUCLEOTIDE SEQUENCE [LARGE SCALE GENOMIC DNA]</scope>
    <source>
        <strain evidence="2 3">CS-1226</strain>
    </source>
</reference>
<dbReference type="GO" id="GO:0008168">
    <property type="term" value="F:methyltransferase activity"/>
    <property type="evidence" value="ECO:0007669"/>
    <property type="project" value="UniProtKB-KW"/>
</dbReference>
<dbReference type="EMBL" id="JAQMUC010000013">
    <property type="protein sequence ID" value="MDB9534618.1"/>
    <property type="molecule type" value="Genomic_DNA"/>
</dbReference>
<organism evidence="2 3">
    <name type="scientific">Dolichospermum planctonicum CS-1226</name>
    <dbReference type="NCBI Taxonomy" id="3021751"/>
    <lineage>
        <taxon>Bacteria</taxon>
        <taxon>Bacillati</taxon>
        <taxon>Cyanobacteriota</taxon>
        <taxon>Cyanophyceae</taxon>
        <taxon>Nostocales</taxon>
        <taxon>Aphanizomenonaceae</taxon>
        <taxon>Dolichospermum</taxon>
        <taxon>Dolichospermum planctonicum</taxon>
    </lineage>
</organism>
<evidence type="ECO:0000313" key="2">
    <source>
        <dbReference type="EMBL" id="MDB9534618.1"/>
    </source>
</evidence>
<proteinExistence type="predicted"/>
<evidence type="ECO:0000259" key="1">
    <source>
        <dbReference type="Pfam" id="PF18135"/>
    </source>
</evidence>
<dbReference type="GO" id="GO:0032259">
    <property type="term" value="P:methylation"/>
    <property type="evidence" value="ECO:0007669"/>
    <property type="project" value="UniProtKB-KW"/>
</dbReference>
<dbReference type="Proteomes" id="UP001211249">
    <property type="component" value="Unassembled WGS sequence"/>
</dbReference>
<keyword evidence="3" id="KW-1185">Reference proteome</keyword>
<dbReference type="InterPro" id="IPR041635">
    <property type="entry name" value="Type_ISP_LLaBIII_C"/>
</dbReference>
<dbReference type="RefSeq" id="WP_334311586.1">
    <property type="nucleotide sequence ID" value="NZ_JAQMUC010000013.1"/>
</dbReference>
<comment type="caution">
    <text evidence="2">The sequence shown here is derived from an EMBL/GenBank/DDBJ whole genome shotgun (WGS) entry which is preliminary data.</text>
</comment>
<feature type="non-terminal residue" evidence="2">
    <location>
        <position position="1"/>
    </location>
</feature>
<sequence length="109" mass="13190">LMKSDKLNNLMTTYQTIEDNQITEVTYHSELQRVYINKQSYFTDIPQHIWEFKIGGYQVLDKWLKDRKNAKRELSTQEINHYQKVVISLTETFRIMQEIDQIIPHFPLK</sequence>